<dbReference type="PROSITE" id="PS00217">
    <property type="entry name" value="SUGAR_TRANSPORT_2"/>
    <property type="match status" value="1"/>
</dbReference>
<dbReference type="SUPFAM" id="SSF103473">
    <property type="entry name" value="MFS general substrate transporter"/>
    <property type="match status" value="1"/>
</dbReference>
<feature type="domain" description="Major facilitator superfamily (MFS) profile" evidence="7">
    <location>
        <begin position="64"/>
        <end position="509"/>
    </location>
</feature>
<reference evidence="8 9" key="1">
    <citation type="submission" date="2016-07" db="EMBL/GenBank/DDBJ databases">
        <title>Pervasive Adenine N6-methylation of Active Genes in Fungi.</title>
        <authorList>
            <consortium name="DOE Joint Genome Institute"/>
            <person name="Mondo S.J."/>
            <person name="Dannebaum R.O."/>
            <person name="Kuo R.C."/>
            <person name="Labutti K."/>
            <person name="Haridas S."/>
            <person name="Kuo A."/>
            <person name="Salamov A."/>
            <person name="Ahrendt S.R."/>
            <person name="Lipzen A."/>
            <person name="Sullivan W."/>
            <person name="Andreopoulos W.B."/>
            <person name="Clum A."/>
            <person name="Lindquist E."/>
            <person name="Daum C."/>
            <person name="Ramamoorthy G.K."/>
            <person name="Gryganskyi A."/>
            <person name="Culley D."/>
            <person name="Magnuson J.K."/>
            <person name="James T.Y."/>
            <person name="O'Malley M.A."/>
            <person name="Stajich J.E."/>
            <person name="Spatafora J.W."/>
            <person name="Visel A."/>
            <person name="Grigoriev I.V."/>
        </authorList>
    </citation>
    <scope>NUCLEOTIDE SEQUENCE [LARGE SCALE GENOMIC DNA]</scope>
    <source>
        <strain evidence="8 9">62-1032</strain>
    </source>
</reference>
<dbReference type="InterPro" id="IPR036259">
    <property type="entry name" value="MFS_trans_sf"/>
</dbReference>
<comment type="caution">
    <text evidence="8">The sequence shown here is derived from an EMBL/GenBank/DDBJ whole genome shotgun (WGS) entry which is preliminary data.</text>
</comment>
<feature type="transmembrane region" description="Helical" evidence="6">
    <location>
        <begin position="322"/>
        <end position="344"/>
    </location>
</feature>
<dbReference type="InParanoid" id="A0A1Y2DPH3"/>
<comment type="subcellular location">
    <subcellularLocation>
        <location evidence="1">Membrane</location>
        <topology evidence="1">Multi-pass membrane protein</topology>
    </subcellularLocation>
</comment>
<dbReference type="InterPro" id="IPR050360">
    <property type="entry name" value="MFS_Sugar_Transporters"/>
</dbReference>
<feature type="transmembrane region" description="Helical" evidence="6">
    <location>
        <begin position="61"/>
        <end position="84"/>
    </location>
</feature>
<evidence type="ECO:0000259" key="7">
    <source>
        <dbReference type="PROSITE" id="PS50850"/>
    </source>
</evidence>
<keyword evidence="4 6" id="KW-1133">Transmembrane helix</keyword>
<dbReference type="InterPro" id="IPR020846">
    <property type="entry name" value="MFS_dom"/>
</dbReference>
<dbReference type="PANTHER" id="PTHR48022">
    <property type="entry name" value="PLASTIDIC GLUCOSE TRANSPORTER 4"/>
    <property type="match status" value="1"/>
</dbReference>
<name>A0A1Y2DPH3_9BASI</name>
<evidence type="ECO:0000256" key="5">
    <source>
        <dbReference type="ARBA" id="ARBA00023136"/>
    </source>
</evidence>
<evidence type="ECO:0000256" key="6">
    <source>
        <dbReference type="SAM" id="Phobius"/>
    </source>
</evidence>
<gene>
    <name evidence="8" type="ORF">BCR35DRAFT_355228</name>
</gene>
<accession>A0A1Y2DPH3</accession>
<comment type="similarity">
    <text evidence="2">Belongs to the major facilitator superfamily. Sugar transporter (TC 2.A.1.1) family.</text>
</comment>
<keyword evidence="3 6" id="KW-0812">Transmembrane</keyword>
<dbReference type="PROSITE" id="PS00216">
    <property type="entry name" value="SUGAR_TRANSPORT_1"/>
    <property type="match status" value="1"/>
</dbReference>
<protein>
    <submittedName>
        <fullName evidence="8">General substrate transporter</fullName>
    </submittedName>
</protein>
<feature type="transmembrane region" description="Helical" evidence="6">
    <location>
        <begin position="356"/>
        <end position="379"/>
    </location>
</feature>
<dbReference type="Pfam" id="PF00083">
    <property type="entry name" value="Sugar_tr"/>
    <property type="match status" value="1"/>
</dbReference>
<feature type="transmembrane region" description="Helical" evidence="6">
    <location>
        <begin position="199"/>
        <end position="219"/>
    </location>
</feature>
<dbReference type="FunFam" id="1.20.1250.20:FF:000078">
    <property type="entry name" value="MFS maltose transporter, putative"/>
    <property type="match status" value="1"/>
</dbReference>
<feature type="transmembrane region" description="Helical" evidence="6">
    <location>
        <begin position="487"/>
        <end position="505"/>
    </location>
</feature>
<dbReference type="InterPro" id="IPR005828">
    <property type="entry name" value="MFS_sugar_transport-like"/>
</dbReference>
<sequence>MAHDDELKGTSSFIEGSINYPAGLFSQPSAPTQTTLAAAALLTQRDKDSTVFGALKKEWRIVLSCSVYLFICMAQGVDSGAMSITNSMPAFLLKFGEATATGSLIIPSMWLSLWTAMIALGNAAGSFSAGWFIDRFGTKKTMWFLCLASTAFISIQVTAESRGQLLVGKMLNGAPQGAFIAVAATYISETAGVRVRSTLLSCMPLMILCGVMLAVGTGVHQIAVFDPWKSYRLLFALQWMLPTLTAFFLIFTPSSPTHLVKKAQPEQARRELERLYGKDDDEVSQRLALIQLAVAIEEAESADRGIVTYADCFRGTDRKRTLTIMAVFAFIQGAGVALLSNNIYFLSTIPGLSSDITFKLSLGFLGLSALANFGGVILLEKFGRRVPFVYGGAVQALLLAILGGLYYVDTPAGQWVLGILFNLTISTAQITTGGPGYTLAGELSSVRLRSKTQSIGFATYYTAGWITLFITPYMFQADQAAWGVRTAWVYAGFSLIGAIVSFFIIPDTRGLSYADIDIRYTRRIAPRAFASCDVSDKEVA</sequence>
<dbReference type="OrthoDB" id="6612291at2759"/>
<evidence type="ECO:0000313" key="8">
    <source>
        <dbReference type="EMBL" id="ORY61069.1"/>
    </source>
</evidence>
<feature type="transmembrane region" description="Helical" evidence="6">
    <location>
        <begin position="455"/>
        <end position="475"/>
    </location>
</feature>
<dbReference type="STRING" id="106004.A0A1Y2DPH3"/>
<dbReference type="GO" id="GO:0016020">
    <property type="term" value="C:membrane"/>
    <property type="evidence" value="ECO:0007669"/>
    <property type="project" value="UniProtKB-SubCell"/>
</dbReference>
<dbReference type="Gene3D" id="1.20.1250.20">
    <property type="entry name" value="MFS general substrate transporter like domains"/>
    <property type="match status" value="1"/>
</dbReference>
<feature type="transmembrane region" description="Helical" evidence="6">
    <location>
        <begin position="388"/>
        <end position="408"/>
    </location>
</feature>
<dbReference type="Proteomes" id="UP000193467">
    <property type="component" value="Unassembled WGS sequence"/>
</dbReference>
<evidence type="ECO:0000313" key="9">
    <source>
        <dbReference type="Proteomes" id="UP000193467"/>
    </source>
</evidence>
<evidence type="ECO:0000256" key="4">
    <source>
        <dbReference type="ARBA" id="ARBA00022989"/>
    </source>
</evidence>
<organism evidence="8 9">
    <name type="scientific">Leucosporidium creatinivorum</name>
    <dbReference type="NCBI Taxonomy" id="106004"/>
    <lineage>
        <taxon>Eukaryota</taxon>
        <taxon>Fungi</taxon>
        <taxon>Dikarya</taxon>
        <taxon>Basidiomycota</taxon>
        <taxon>Pucciniomycotina</taxon>
        <taxon>Microbotryomycetes</taxon>
        <taxon>Leucosporidiales</taxon>
        <taxon>Leucosporidium</taxon>
    </lineage>
</organism>
<proteinExistence type="inferred from homology"/>
<feature type="transmembrane region" description="Helical" evidence="6">
    <location>
        <begin position="231"/>
        <end position="252"/>
    </location>
</feature>
<dbReference type="GO" id="GO:0005351">
    <property type="term" value="F:carbohydrate:proton symporter activity"/>
    <property type="evidence" value="ECO:0007669"/>
    <property type="project" value="TreeGrafter"/>
</dbReference>
<evidence type="ECO:0000256" key="2">
    <source>
        <dbReference type="ARBA" id="ARBA00010992"/>
    </source>
</evidence>
<dbReference type="InterPro" id="IPR005829">
    <property type="entry name" value="Sugar_transporter_CS"/>
</dbReference>
<evidence type="ECO:0000256" key="1">
    <source>
        <dbReference type="ARBA" id="ARBA00004141"/>
    </source>
</evidence>
<keyword evidence="5 6" id="KW-0472">Membrane</keyword>
<dbReference type="PANTHER" id="PTHR48022:SF33">
    <property type="entry name" value="SUGAR PERMEASE, PUTATIVE (AFU_ORTHOLOGUE AFUA_6G12040)-RELATED"/>
    <property type="match status" value="1"/>
</dbReference>
<dbReference type="AlphaFoldDB" id="A0A1Y2DPH3"/>
<feature type="transmembrane region" description="Helical" evidence="6">
    <location>
        <begin position="414"/>
        <end position="434"/>
    </location>
</feature>
<dbReference type="PROSITE" id="PS50850">
    <property type="entry name" value="MFS"/>
    <property type="match status" value="1"/>
</dbReference>
<keyword evidence="9" id="KW-1185">Reference proteome</keyword>
<evidence type="ECO:0000256" key="3">
    <source>
        <dbReference type="ARBA" id="ARBA00022692"/>
    </source>
</evidence>
<dbReference type="EMBL" id="MCGR01000073">
    <property type="protein sequence ID" value="ORY61069.1"/>
    <property type="molecule type" value="Genomic_DNA"/>
</dbReference>
<feature type="transmembrane region" description="Helical" evidence="6">
    <location>
        <begin position="104"/>
        <end position="129"/>
    </location>
</feature>